<comment type="similarity">
    <text evidence="1">Belongs to the UFL1 family.</text>
</comment>
<keyword evidence="2" id="KW-0808">Transferase</keyword>
<feature type="region of interest" description="Disordered" evidence="4">
    <location>
        <begin position="1091"/>
        <end position="1117"/>
    </location>
</feature>
<dbReference type="GO" id="GO:1990592">
    <property type="term" value="P:protein K69-linked ufmylation"/>
    <property type="evidence" value="ECO:0007669"/>
    <property type="project" value="TreeGrafter"/>
</dbReference>
<dbReference type="GO" id="GO:0032434">
    <property type="term" value="P:regulation of proteasomal ubiquitin-dependent protein catabolic process"/>
    <property type="evidence" value="ECO:0007669"/>
    <property type="project" value="TreeGrafter"/>
</dbReference>
<feature type="domain" description="E3 UFM1-protein ligase 1-like N-terminal" evidence="5">
    <location>
        <begin position="8"/>
        <end position="281"/>
    </location>
</feature>
<dbReference type="Proteomes" id="UP000663823">
    <property type="component" value="Unassembled WGS sequence"/>
</dbReference>
<dbReference type="InterPro" id="IPR056580">
    <property type="entry name" value="Ufl1_dom"/>
</dbReference>
<dbReference type="InterPro" id="IPR056579">
    <property type="entry name" value="Ufl1_N"/>
</dbReference>
<feature type="domain" description="E3 UFM1-protein ligase-like C-terminal" evidence="7">
    <location>
        <begin position="642"/>
        <end position="733"/>
    </location>
</feature>
<dbReference type="GO" id="GO:0005789">
    <property type="term" value="C:endoplasmic reticulum membrane"/>
    <property type="evidence" value="ECO:0007669"/>
    <property type="project" value="TreeGrafter"/>
</dbReference>
<dbReference type="InterPro" id="IPR056761">
    <property type="entry name" value="Ufl1-like_C"/>
</dbReference>
<dbReference type="Pfam" id="PF25041">
    <property type="entry name" value="UFL1_C"/>
    <property type="match status" value="1"/>
</dbReference>
<feature type="domain" description="E3 UFM1-protein ligase 1-like" evidence="6">
    <location>
        <begin position="516"/>
        <end position="636"/>
    </location>
</feature>
<evidence type="ECO:0000256" key="1">
    <source>
        <dbReference type="ARBA" id="ARBA00010789"/>
    </source>
</evidence>
<dbReference type="Pfam" id="PF23659">
    <property type="entry name" value="UFL1"/>
    <property type="match status" value="1"/>
</dbReference>
<accession>A0A818GH94</accession>
<evidence type="ECO:0000256" key="4">
    <source>
        <dbReference type="SAM" id="MobiDB-lite"/>
    </source>
</evidence>
<dbReference type="Pfam" id="PF09743">
    <property type="entry name" value="E3_UFM1_ligase"/>
    <property type="match status" value="1"/>
</dbReference>
<dbReference type="CDD" id="cd00117">
    <property type="entry name" value="TFP"/>
    <property type="match status" value="1"/>
</dbReference>
<evidence type="ECO:0000259" key="7">
    <source>
        <dbReference type="Pfam" id="PF25041"/>
    </source>
</evidence>
<dbReference type="PANTHER" id="PTHR31057:SF0">
    <property type="entry name" value="E3 UFM1-PROTEIN LIGASE 1"/>
    <property type="match status" value="1"/>
</dbReference>
<evidence type="ECO:0000256" key="2">
    <source>
        <dbReference type="ARBA" id="ARBA00022679"/>
    </source>
</evidence>
<dbReference type="EMBL" id="CAJOAX010000039">
    <property type="protein sequence ID" value="CAF3489315.1"/>
    <property type="molecule type" value="Genomic_DNA"/>
</dbReference>
<dbReference type="PANTHER" id="PTHR31057">
    <property type="entry name" value="E3 UFM1-PROTEIN LIGASE 1"/>
    <property type="match status" value="1"/>
</dbReference>
<evidence type="ECO:0000256" key="3">
    <source>
        <dbReference type="ARBA" id="ARBA00022786"/>
    </source>
</evidence>
<evidence type="ECO:0000259" key="5">
    <source>
        <dbReference type="Pfam" id="PF09743"/>
    </source>
</evidence>
<evidence type="ECO:0000259" key="6">
    <source>
        <dbReference type="Pfam" id="PF23659"/>
    </source>
</evidence>
<dbReference type="GO" id="GO:0061666">
    <property type="term" value="F:UFM1 ligase activity"/>
    <property type="evidence" value="ECO:0007669"/>
    <property type="project" value="InterPro"/>
</dbReference>
<reference evidence="8" key="1">
    <citation type="submission" date="2021-02" db="EMBL/GenBank/DDBJ databases">
        <authorList>
            <person name="Nowell W R."/>
        </authorList>
    </citation>
    <scope>NUCLEOTIDE SEQUENCE</scope>
</reference>
<evidence type="ECO:0000313" key="8">
    <source>
        <dbReference type="EMBL" id="CAF3489315.1"/>
    </source>
</evidence>
<dbReference type="InterPro" id="IPR018611">
    <property type="entry name" value="Ufl1"/>
</dbReference>
<gene>
    <name evidence="8" type="ORF">OTI717_LOCUS1028</name>
</gene>
<proteinExistence type="inferred from homology"/>
<comment type="caution">
    <text evidence="8">The sequence shown here is derived from an EMBL/GenBank/DDBJ whole genome shotgun (WGS) entry which is preliminary data.</text>
</comment>
<evidence type="ECO:0000313" key="9">
    <source>
        <dbReference type="Proteomes" id="UP000663823"/>
    </source>
</evidence>
<organism evidence="8 9">
    <name type="scientific">Rotaria sordida</name>
    <dbReference type="NCBI Taxonomy" id="392033"/>
    <lineage>
        <taxon>Eukaryota</taxon>
        <taxon>Metazoa</taxon>
        <taxon>Spiralia</taxon>
        <taxon>Gnathifera</taxon>
        <taxon>Rotifera</taxon>
        <taxon>Eurotatoria</taxon>
        <taxon>Bdelloidea</taxon>
        <taxon>Philodinida</taxon>
        <taxon>Philodinidae</taxon>
        <taxon>Rotaria</taxon>
    </lineage>
</organism>
<keyword evidence="3" id="KW-0833">Ubl conjugation pathway</keyword>
<dbReference type="GO" id="GO:0034976">
    <property type="term" value="P:response to endoplasmic reticulum stress"/>
    <property type="evidence" value="ECO:0007669"/>
    <property type="project" value="TreeGrafter"/>
</dbReference>
<sequence>MADVTWDEIRSLRADFLNLQLTETTNKLSERNCVELIGLLVKEGLLNVIYTTDGKDIITEQRLIREILDEIYANDGRINIVDLAQHLKIDLSYIESKVGDVCKEDPTLQFILGQFISAEYTNRLVEEINDMLIERGLIPFSELIRQFDLPTEYLNTILTNRILSSSIHNIKFESGTLYTENYVRLQQNILIGYLQAAFLPVRINEINKNTRVNENLIQNLIINLIRDNRINGNLIGTTKENAIFYPKLYTDAQAKYIESFFSQNGYIEYTLVRNLGVTDPEGQTKLVLKDRNQILFLISGCIDKLKFLPQLEMNIEHGLVSNEYIDITTLMPNSFNENDIEKLFKTEISIKELIKSLGGEFLSNTFIIGKELQEKIDKKLNEICQECVEKESTQCTPQMYAAVLQGNITLAIPSLAKGATGKKPNVSTGKRKGASKVVEETNPNQETISFISKDEIKTQIRTINDELPDEILDLLTDNLHSIKSRQYLDLFIQRVKESFISKENETTNDTTRKNEMKNIQETLKQLHGNICIFLHSIEQLITENEMNLADTLQRHLIRSLCTDMCDIIIRELDTSASAKTGQLSIEERNKIIQKMSESSRNHLSKVNESLNGKNVEITLTRLEDATSELLQLILKRPNKKTEKDLILDIREKLKAKLTDEQDPAMILHLTVTLLFYAVYNGRLIHAPGKSVPTLIKFLSKNLLNNINQRLHEMQDFVIQQSTTGTENTQLSNEKIQFIKKLGLSAKENMSFTSFENETSHYNVADQLINRISSTLQYFLNNITTNQSILFESCEYLHMNSSIRERCHEVCTIISNDVQNWLKVPRKIIIITCNDKILHMYLSADQSRPNNADIFLLVLNNMSRSLRKEFESQKNLSNVMNHRFQRKLNKHKQGLSNSSRTTTNSLQYSLVVERAQSCPNFHSSELTASNEKCEIIHRSEVVFLRTSNKVIAPFTLFTIPLTDNISVLILVEWENSAVCSNLYELIRHLDSYTVHGLFPYNKLSPQVKSVESSAAVRRYFEHVGHPSNILTDILNKAYALHKSSTKTNVNNDERHRNGLRILRHLTEMSRLSTDAFRHLFFDSDEYARRSGIDTDKDQDQESDVQMDGVGPNETKLRKNEYDTSPMTKILRKKIILRLEDWFSFIEVKSQQNITMNFCRNEFPGLVHFVFVNRLRGQISTPTLIINDYQHQTLTNSHYNDFEYILEKKILAFELECLSTLQHGFTSYTMSDEHFTYNYTLRLQESNGASMRLYKAFVQSQPPGVLHFDFYKALVDEYYPWLTYQSSVICFELISVHLRIVPPRIVQIKPVQTITCYTCIDCGDPFDSSSPNVSQSLASCYYCYKLTVFMAYAPRYVIKECVQTCTPTNGIWGGSSLEIDCCTSSLCNNALGIYFQYTWKNRFLFTIIPSLFITLLSTI</sequence>
<protein>
    <submittedName>
        <fullName evidence="8">Uncharacterized protein</fullName>
    </submittedName>
</protein>
<name>A0A818GH94_9BILA</name>